<sequence length="279" mass="29766">MAIEGRIAGLFVYPVKGCAGIALREALLTPRGLAHDRRWMIVGPDGRFLSQRELPRLARIRPALVEAALRLALGGEVELLVPDVARGAPLPVRVWGDTVEALAVDPALDRALSDWLGREVRLVRFPESGFRPCDPTYAPPGSHTAFADGFPLLVTSEGSLAELNVALSQAGAAPVPMDRFRPNLVLAGVPARAEDESAAIRLEGGTRLGLVKRCDRCVVTTIDQSRGERTGKEPLATLARIRRNVPTGGAWFGQNAVPLLADGGVARLRVGQGCTLVQA</sequence>
<name>A0ABU8XYK1_9PROT</name>
<keyword evidence="3" id="KW-1185">Reference proteome</keyword>
<reference evidence="2 3" key="1">
    <citation type="submission" date="2024-01" db="EMBL/GenBank/DDBJ databases">
        <title>Multi-omics insights into the function and evolution of sodium benzoate biodegradation pathways in Benzoatithermus flavus gen. nov., sp. nov. from hot spring.</title>
        <authorList>
            <person name="Hu C.-J."/>
            <person name="Li W.-J."/>
        </authorList>
    </citation>
    <scope>NUCLEOTIDE SEQUENCE [LARGE SCALE GENOMIC DNA]</scope>
    <source>
        <strain evidence="2 3">SYSU G07066</strain>
    </source>
</reference>
<dbReference type="Pfam" id="PF03476">
    <property type="entry name" value="MOSC_N"/>
    <property type="match status" value="1"/>
</dbReference>
<dbReference type="InterPro" id="IPR011037">
    <property type="entry name" value="Pyrv_Knase-like_insert_dom_sf"/>
</dbReference>
<comment type="caution">
    <text evidence="2">The sequence shown here is derived from an EMBL/GenBank/DDBJ whole genome shotgun (WGS) entry which is preliminary data.</text>
</comment>
<dbReference type="SUPFAM" id="SSF141673">
    <property type="entry name" value="MOSC N-terminal domain-like"/>
    <property type="match status" value="1"/>
</dbReference>
<proteinExistence type="predicted"/>
<dbReference type="EMBL" id="JBBLZC010000046">
    <property type="protein sequence ID" value="MEK0086139.1"/>
    <property type="molecule type" value="Genomic_DNA"/>
</dbReference>
<dbReference type="Pfam" id="PF03473">
    <property type="entry name" value="MOSC"/>
    <property type="match status" value="1"/>
</dbReference>
<dbReference type="InterPro" id="IPR005302">
    <property type="entry name" value="MoCF_Sase_C"/>
</dbReference>
<dbReference type="InterPro" id="IPR005303">
    <property type="entry name" value="MOCOS_middle"/>
</dbReference>
<dbReference type="SUPFAM" id="SSF50800">
    <property type="entry name" value="PK beta-barrel domain-like"/>
    <property type="match status" value="1"/>
</dbReference>
<gene>
    <name evidence="2" type="ORF">U1T56_23530</name>
</gene>
<dbReference type="PROSITE" id="PS51340">
    <property type="entry name" value="MOSC"/>
    <property type="match status" value="1"/>
</dbReference>
<dbReference type="Proteomes" id="UP001375743">
    <property type="component" value="Unassembled WGS sequence"/>
</dbReference>
<feature type="domain" description="MOSC" evidence="1">
    <location>
        <begin position="120"/>
        <end position="277"/>
    </location>
</feature>
<protein>
    <submittedName>
        <fullName evidence="2">MOSC N-terminal beta barrel domain-containing protein</fullName>
    </submittedName>
</protein>
<dbReference type="PANTHER" id="PTHR14237">
    <property type="entry name" value="MOLYBDOPTERIN COFACTOR SULFURASE MOSC"/>
    <property type="match status" value="1"/>
</dbReference>
<evidence type="ECO:0000313" key="3">
    <source>
        <dbReference type="Proteomes" id="UP001375743"/>
    </source>
</evidence>
<accession>A0ABU8XYK1</accession>
<organism evidence="2 3">
    <name type="scientific">Benzoatithermus flavus</name>
    <dbReference type="NCBI Taxonomy" id="3108223"/>
    <lineage>
        <taxon>Bacteria</taxon>
        <taxon>Pseudomonadati</taxon>
        <taxon>Pseudomonadota</taxon>
        <taxon>Alphaproteobacteria</taxon>
        <taxon>Geminicoccales</taxon>
        <taxon>Geminicoccaceae</taxon>
        <taxon>Benzoatithermus</taxon>
    </lineage>
</organism>
<dbReference type="PANTHER" id="PTHR14237:SF19">
    <property type="entry name" value="MITOCHONDRIAL AMIDOXIME REDUCING COMPONENT 1"/>
    <property type="match status" value="1"/>
</dbReference>
<dbReference type="RefSeq" id="WP_418161981.1">
    <property type="nucleotide sequence ID" value="NZ_JBBLZC010000046.1"/>
</dbReference>
<evidence type="ECO:0000313" key="2">
    <source>
        <dbReference type="EMBL" id="MEK0086139.1"/>
    </source>
</evidence>
<evidence type="ECO:0000259" key="1">
    <source>
        <dbReference type="PROSITE" id="PS51340"/>
    </source>
</evidence>